<organism evidence="2 3">
    <name type="scientific">Prymnesium parvum</name>
    <name type="common">Toxic golden alga</name>
    <dbReference type="NCBI Taxonomy" id="97485"/>
    <lineage>
        <taxon>Eukaryota</taxon>
        <taxon>Haptista</taxon>
        <taxon>Haptophyta</taxon>
        <taxon>Prymnesiophyceae</taxon>
        <taxon>Prymnesiales</taxon>
        <taxon>Prymnesiaceae</taxon>
        <taxon>Prymnesium</taxon>
    </lineage>
</organism>
<evidence type="ECO:0000256" key="1">
    <source>
        <dbReference type="SAM" id="MobiDB-lite"/>
    </source>
</evidence>
<protein>
    <submittedName>
        <fullName evidence="2">Uncharacterized protein</fullName>
    </submittedName>
</protein>
<evidence type="ECO:0000313" key="2">
    <source>
        <dbReference type="EMBL" id="KAL1515130.1"/>
    </source>
</evidence>
<feature type="region of interest" description="Disordered" evidence="1">
    <location>
        <begin position="1"/>
        <end position="121"/>
    </location>
</feature>
<comment type="caution">
    <text evidence="2">The sequence shown here is derived from an EMBL/GenBank/DDBJ whole genome shotgun (WGS) entry which is preliminary data.</text>
</comment>
<sequence length="334" mass="36223">MPPPGVQPPPRVSTPSSPRAASPRARTSCRASSSSPAASPRPRPSSPPAASPRTRPSSASRSSSPPRPSTSPLMRKVRTGNALERSPGSPVRSSESWSAGERRPASRHTSPLTPRHKKSSRQLRAELESVIHNSVKMHERALLAEAIVSGALEEVGGAAASARKAMGDNPRAFARAEYKPVIEALTNMAEQTERAELGVKTTLAEVQNVRQLMAAIIEDLREHHKARETALAMVGENAMLPPDLDLDDANTQACLSIAAEREDVTRAVCTRALKLVRSVRSDLELRRSRMHMAMRTARAKMDRQTQRPGSFGNSEKRDTNPASRKLATTPESIR</sequence>
<feature type="compositionally biased region" description="Low complexity" evidence="1">
    <location>
        <begin position="13"/>
        <end position="38"/>
    </location>
</feature>
<gene>
    <name evidence="2" type="ORF">AB1Y20_004192</name>
</gene>
<feature type="compositionally biased region" description="Pro residues" evidence="1">
    <location>
        <begin position="1"/>
        <end position="12"/>
    </location>
</feature>
<accession>A0AB34J9J2</accession>
<dbReference type="EMBL" id="JBGBPQ010000012">
    <property type="protein sequence ID" value="KAL1515130.1"/>
    <property type="molecule type" value="Genomic_DNA"/>
</dbReference>
<feature type="region of interest" description="Disordered" evidence="1">
    <location>
        <begin position="297"/>
        <end position="334"/>
    </location>
</feature>
<name>A0AB34J9J2_PRYPA</name>
<feature type="compositionally biased region" description="Low complexity" evidence="1">
    <location>
        <begin position="51"/>
        <end position="64"/>
    </location>
</feature>
<keyword evidence="3" id="KW-1185">Reference proteome</keyword>
<dbReference type="AlphaFoldDB" id="A0AB34J9J2"/>
<reference evidence="2 3" key="1">
    <citation type="journal article" date="2024" name="Science">
        <title>Giant polyketide synthase enzymes in the biosynthesis of giant marine polyether toxins.</title>
        <authorList>
            <person name="Fallon T.R."/>
            <person name="Shende V.V."/>
            <person name="Wierzbicki I.H."/>
            <person name="Pendleton A.L."/>
            <person name="Watervoot N.F."/>
            <person name="Auber R.P."/>
            <person name="Gonzalez D.J."/>
            <person name="Wisecaver J.H."/>
            <person name="Moore B.S."/>
        </authorList>
    </citation>
    <scope>NUCLEOTIDE SEQUENCE [LARGE SCALE GENOMIC DNA]</scope>
    <source>
        <strain evidence="2 3">12B1</strain>
    </source>
</reference>
<feature type="compositionally biased region" description="Pro residues" evidence="1">
    <location>
        <begin position="39"/>
        <end position="50"/>
    </location>
</feature>
<evidence type="ECO:0000313" key="3">
    <source>
        <dbReference type="Proteomes" id="UP001515480"/>
    </source>
</evidence>
<dbReference type="Proteomes" id="UP001515480">
    <property type="component" value="Unassembled WGS sequence"/>
</dbReference>
<proteinExistence type="predicted"/>